<dbReference type="eggNOG" id="COG0739">
    <property type="taxonomic scope" value="Bacteria"/>
</dbReference>
<dbReference type="RefSeq" id="WP_011642570.1">
    <property type="nucleotide sequence ID" value="NC_008347.1"/>
</dbReference>
<reference evidence="2 3" key="1">
    <citation type="submission" date="2006-08" db="EMBL/GenBank/DDBJ databases">
        <title>Complete sequence of Maricaulis maris MCS10.</title>
        <authorList>
            <consortium name="US DOE Joint Genome Institute"/>
            <person name="Copeland A."/>
            <person name="Lucas S."/>
            <person name="Lapidus A."/>
            <person name="Barry K."/>
            <person name="Detter J.C."/>
            <person name="Glavina del Rio T."/>
            <person name="Hammon N."/>
            <person name="Israni S."/>
            <person name="Dalin E."/>
            <person name="Tice H."/>
            <person name="Pitluck S."/>
            <person name="Saunders E."/>
            <person name="Brettin T."/>
            <person name="Bruce D."/>
            <person name="Han C."/>
            <person name="Tapia R."/>
            <person name="Gilna P."/>
            <person name="Schmutz J."/>
            <person name="Larimer F."/>
            <person name="Land M."/>
            <person name="Hauser L."/>
            <person name="Kyrpides N."/>
            <person name="Mikhailova N."/>
            <person name="Viollier P."/>
            <person name="Stephens C."/>
            <person name="Richardson P."/>
        </authorList>
    </citation>
    <scope>NUCLEOTIDE SEQUENCE [LARGE SCALE GENOMIC DNA]</scope>
    <source>
        <strain evidence="2 3">MCS10</strain>
    </source>
</reference>
<dbReference type="AlphaFoldDB" id="Q0AS14"/>
<dbReference type="InterPro" id="IPR016047">
    <property type="entry name" value="M23ase_b-sheet_dom"/>
</dbReference>
<evidence type="ECO:0000313" key="3">
    <source>
        <dbReference type="Proteomes" id="UP000001964"/>
    </source>
</evidence>
<dbReference type="CDD" id="cd12797">
    <property type="entry name" value="M23_peptidase"/>
    <property type="match status" value="1"/>
</dbReference>
<dbReference type="KEGG" id="mmr:Mmar10_0630"/>
<dbReference type="HOGENOM" id="CLU_029425_5_5_5"/>
<name>Q0AS14_MARMM</name>
<dbReference type="GO" id="GO:0004222">
    <property type="term" value="F:metalloendopeptidase activity"/>
    <property type="evidence" value="ECO:0007669"/>
    <property type="project" value="TreeGrafter"/>
</dbReference>
<evidence type="ECO:0000313" key="2">
    <source>
        <dbReference type="EMBL" id="ABI64923.1"/>
    </source>
</evidence>
<dbReference type="SUPFAM" id="SSF51261">
    <property type="entry name" value="Duplicated hybrid motif"/>
    <property type="match status" value="1"/>
</dbReference>
<dbReference type="Proteomes" id="UP000001964">
    <property type="component" value="Chromosome"/>
</dbReference>
<dbReference type="Gene3D" id="2.70.70.10">
    <property type="entry name" value="Glucose Permease (Domain IIA)"/>
    <property type="match status" value="1"/>
</dbReference>
<dbReference type="EMBL" id="CP000449">
    <property type="protein sequence ID" value="ABI64923.1"/>
    <property type="molecule type" value="Genomic_DNA"/>
</dbReference>
<dbReference type="InterPro" id="IPR011055">
    <property type="entry name" value="Dup_hybrid_motif"/>
</dbReference>
<organism evidence="2 3">
    <name type="scientific">Maricaulis maris (strain MCS10)</name>
    <name type="common">Caulobacter maris</name>
    <dbReference type="NCBI Taxonomy" id="394221"/>
    <lineage>
        <taxon>Bacteria</taxon>
        <taxon>Pseudomonadati</taxon>
        <taxon>Pseudomonadota</taxon>
        <taxon>Alphaproteobacteria</taxon>
        <taxon>Maricaulales</taxon>
        <taxon>Maricaulaceae</taxon>
        <taxon>Maricaulis</taxon>
    </lineage>
</organism>
<feature type="domain" description="M23ase beta-sheet core" evidence="1">
    <location>
        <begin position="204"/>
        <end position="300"/>
    </location>
</feature>
<dbReference type="STRING" id="394221.Mmar10_0630"/>
<protein>
    <submittedName>
        <fullName evidence="2">Peptidase M23B</fullName>
    </submittedName>
</protein>
<proteinExistence type="predicted"/>
<dbReference type="PANTHER" id="PTHR21666">
    <property type="entry name" value="PEPTIDASE-RELATED"/>
    <property type="match status" value="1"/>
</dbReference>
<keyword evidence="3" id="KW-1185">Reference proteome</keyword>
<sequence precursor="true">MISLAVALALQSTTALVDDAADPIGDLIAQASPEARDVEITHVGPFASADNVGCTGRREEGALLVCFYPPRTELRLGEVSAVADRDGLALLGIPRRAPASLTLTIDVSAIDHDNLLGIGGSEVWDITQREYNLQQVNGVPQATVTPDASTLPRRQREYAQKQAAFNSVWDGQGFLGGFIHPAEGITTGVYGSARVYNNGHEGSPHWGLDWANEVGTPIYAPAGGLVTLAEPDMYYEGGLIFIDHGHGLVSAFLHLSGVEVSEGDMVEQGQLIGAMGAGGRATGSHLDWRVKLRNQFYVDPQSLLDLDLSELR</sequence>
<dbReference type="Pfam" id="PF01551">
    <property type="entry name" value="Peptidase_M23"/>
    <property type="match status" value="1"/>
</dbReference>
<accession>Q0AS14</accession>
<evidence type="ECO:0000259" key="1">
    <source>
        <dbReference type="Pfam" id="PF01551"/>
    </source>
</evidence>
<dbReference type="OrthoDB" id="9815245at2"/>
<dbReference type="InterPro" id="IPR050570">
    <property type="entry name" value="Cell_wall_metabolism_enzyme"/>
</dbReference>
<gene>
    <name evidence="2" type="ordered locus">Mmar10_0630</name>
</gene>
<dbReference type="PANTHER" id="PTHR21666:SF285">
    <property type="entry name" value="M23 FAMILY METALLOPEPTIDASE"/>
    <property type="match status" value="1"/>
</dbReference>